<feature type="transmembrane region" description="Helical" evidence="1">
    <location>
        <begin position="12"/>
        <end position="30"/>
    </location>
</feature>
<reference evidence="2 3" key="1">
    <citation type="journal article" date="2011" name="Stand. Genomic Sci.">
        <title>High quality draft genome sequence of Segniliparus rugosus CDC 945(T)= (ATCC BAA-974(T)).</title>
        <authorList>
            <person name="Earl A.M."/>
            <person name="Desjardins C.A."/>
            <person name="Fitzgerald M.G."/>
            <person name="Arachchi H.M."/>
            <person name="Zeng Q."/>
            <person name="Mehta T."/>
            <person name="Griggs A."/>
            <person name="Birren B.W."/>
            <person name="Toney N.C."/>
            <person name="Carr J."/>
            <person name="Posey J."/>
            <person name="Butler W.R."/>
        </authorList>
    </citation>
    <scope>NUCLEOTIDE SEQUENCE [LARGE SCALE GENOMIC DNA]</scope>
    <source>
        <strain evidence="3">ATCC BAA-974 / DSM 45345 / CCUG 50838 / CIP 108380 / JCM 13579 / CDC 945</strain>
    </source>
</reference>
<evidence type="ECO:0000256" key="1">
    <source>
        <dbReference type="SAM" id="Phobius"/>
    </source>
</evidence>
<dbReference type="STRING" id="679197.HMPREF9336_01754"/>
<keyword evidence="1" id="KW-0812">Transmembrane</keyword>
<evidence type="ECO:0000313" key="2">
    <source>
        <dbReference type="EMBL" id="EFV13400.1"/>
    </source>
</evidence>
<organism evidence="2 3">
    <name type="scientific">Segniliparus rugosus (strain ATCC BAA-974 / DSM 45345 / CCUG 50838 / CIP 108380 / JCM 13579 / CDC 945)</name>
    <dbReference type="NCBI Taxonomy" id="679197"/>
    <lineage>
        <taxon>Bacteria</taxon>
        <taxon>Bacillati</taxon>
        <taxon>Actinomycetota</taxon>
        <taxon>Actinomycetes</taxon>
        <taxon>Mycobacteriales</taxon>
        <taxon>Segniliparaceae</taxon>
        <taxon>Segniliparus</taxon>
    </lineage>
</organism>
<keyword evidence="1" id="KW-1133">Transmembrane helix</keyword>
<dbReference type="EMBL" id="ACZI02000002">
    <property type="protein sequence ID" value="EFV13400.1"/>
    <property type="molecule type" value="Genomic_DNA"/>
</dbReference>
<dbReference type="AlphaFoldDB" id="E5XQI2"/>
<gene>
    <name evidence="2" type="ORF">HMPREF9336_01754</name>
</gene>
<accession>E5XQI2</accession>
<protein>
    <submittedName>
        <fullName evidence="2">Uncharacterized protein</fullName>
    </submittedName>
</protein>
<proteinExistence type="predicted"/>
<keyword evidence="3" id="KW-1185">Reference proteome</keyword>
<evidence type="ECO:0000313" key="3">
    <source>
        <dbReference type="Proteomes" id="UP000004816"/>
    </source>
</evidence>
<name>E5XQI2_SEGRC</name>
<dbReference type="HOGENOM" id="CLU_841709_0_0_11"/>
<dbReference type="Proteomes" id="UP000004816">
    <property type="component" value="Unassembled WGS sequence"/>
</dbReference>
<sequence length="330" mass="35116">MTPFLKSARARASVAVIVVCAASFAAGYWWTRPVPFPDRQLSEAAHAADVGDYAKADSLLLGGDGSNSGSEALGALLTRRWDQDCKSAADFLTKITSSRPTSNAGAITRALAVYTVAHEKELSQSVPLLRESFGARCPALARALAKAFAAYLPAMYGEDQGASGFTPGLKTADVTKLAAVIGTDRTAGNEFGKQGRQLAEKWEREFADSVVSGEKEAATHLMREAGELVGSLDRAHVGDWQHRSAVVTDFACYAGVSVLIQKQGAPETGPLNRFLVDGHLPGIEALDGPNGAELGDELRKYLSSSGFAETMFAGVQTFKESYDRVQHESL</sequence>
<comment type="caution">
    <text evidence="2">The sequence shown here is derived from an EMBL/GenBank/DDBJ whole genome shotgun (WGS) entry which is preliminary data.</text>
</comment>
<dbReference type="RefSeq" id="WP_007469503.1">
    <property type="nucleotide sequence ID" value="NZ_KI391953.1"/>
</dbReference>
<keyword evidence="1" id="KW-0472">Membrane</keyword>